<dbReference type="InterPro" id="IPR010656">
    <property type="entry name" value="DctM"/>
</dbReference>
<reference evidence="4" key="1">
    <citation type="submission" date="2022-11" db="EMBL/GenBank/DDBJ databases">
        <title>Draft genome sequence of Hoeflea poritis E7-10 and Hoeflea prorocentri PM5-8, separated from scleractinian coral Porites lutea and marine dinoflagellate.</title>
        <authorList>
            <person name="Zhang G."/>
            <person name="Wei Q."/>
            <person name="Cai L."/>
        </authorList>
    </citation>
    <scope>NUCLEOTIDE SEQUENCE</scope>
    <source>
        <strain evidence="4">PM5-8</strain>
    </source>
</reference>
<feature type="transmembrane region" description="Helical" evidence="2">
    <location>
        <begin position="538"/>
        <end position="564"/>
    </location>
</feature>
<feature type="transmembrane region" description="Helical" evidence="2">
    <location>
        <begin position="85"/>
        <end position="108"/>
    </location>
</feature>
<feature type="transmembrane region" description="Helical" evidence="2">
    <location>
        <begin position="325"/>
        <end position="343"/>
    </location>
</feature>
<proteinExistence type="predicted"/>
<feature type="domain" description="TRAP C4-dicarboxylate transport system permease DctM subunit" evidence="3">
    <location>
        <begin position="164"/>
        <end position="596"/>
    </location>
</feature>
<keyword evidence="2" id="KW-1133">Transmembrane helix</keyword>
<dbReference type="InterPro" id="IPR011853">
    <property type="entry name" value="TRAP_DctM-Dct_fused"/>
</dbReference>
<dbReference type="NCBIfam" id="TIGR02123">
    <property type="entry name" value="TRAP_fused"/>
    <property type="match status" value="1"/>
</dbReference>
<evidence type="ECO:0000313" key="4">
    <source>
        <dbReference type="EMBL" id="MDA5400097.1"/>
    </source>
</evidence>
<organism evidence="4 5">
    <name type="scientific">Hoeflea prorocentri</name>
    <dbReference type="NCBI Taxonomy" id="1922333"/>
    <lineage>
        <taxon>Bacteria</taxon>
        <taxon>Pseudomonadati</taxon>
        <taxon>Pseudomonadota</taxon>
        <taxon>Alphaproteobacteria</taxon>
        <taxon>Hyphomicrobiales</taxon>
        <taxon>Rhizobiaceae</taxon>
        <taxon>Hoeflea</taxon>
    </lineage>
</organism>
<feature type="transmembrane region" description="Helical" evidence="2">
    <location>
        <begin position="120"/>
        <end position="138"/>
    </location>
</feature>
<keyword evidence="1" id="KW-0813">Transport</keyword>
<feature type="transmembrane region" description="Helical" evidence="2">
    <location>
        <begin position="235"/>
        <end position="255"/>
    </location>
</feature>
<accession>A0A9X3UKM9</accession>
<feature type="transmembrane region" description="Helical" evidence="2">
    <location>
        <begin position="627"/>
        <end position="649"/>
    </location>
</feature>
<comment type="caution">
    <text evidence="4">The sequence shown here is derived from an EMBL/GenBank/DDBJ whole genome shotgun (WGS) entry which is preliminary data.</text>
</comment>
<comment type="subcellular location">
    <subcellularLocation>
        <location evidence="1">Cell inner membrane</location>
        <topology evidence="1">Multi-pass membrane protein</topology>
    </subcellularLocation>
</comment>
<keyword evidence="1" id="KW-1003">Cell membrane</keyword>
<name>A0A9X3UKM9_9HYPH</name>
<dbReference type="RefSeq" id="WP_267991504.1">
    <property type="nucleotide sequence ID" value="NZ_JAPJZI010000001.1"/>
</dbReference>
<feature type="transmembrane region" description="Helical" evidence="2">
    <location>
        <begin position="150"/>
        <end position="167"/>
    </location>
</feature>
<dbReference type="Pfam" id="PF06808">
    <property type="entry name" value="DctM"/>
    <property type="match status" value="1"/>
</dbReference>
<protein>
    <submittedName>
        <fullName evidence="4">TRAP transporter fused permease subunit</fullName>
    </submittedName>
</protein>
<feature type="transmembrane region" description="Helical" evidence="2">
    <location>
        <begin position="670"/>
        <end position="690"/>
    </location>
</feature>
<keyword evidence="1" id="KW-0997">Cell inner membrane</keyword>
<gene>
    <name evidence="4" type="ORF">OQ273_16065</name>
</gene>
<feature type="transmembrane region" description="Helical" evidence="2">
    <location>
        <begin position="454"/>
        <end position="477"/>
    </location>
</feature>
<feature type="transmembrane region" description="Helical" evidence="2">
    <location>
        <begin position="174"/>
        <end position="191"/>
    </location>
</feature>
<dbReference type="PANTHER" id="PTHR43849:SF2">
    <property type="entry name" value="BLL3936 PROTEIN"/>
    <property type="match status" value="1"/>
</dbReference>
<sequence>MTEAQAKDAVPPAGLQLDRRVRNAMAFVFALVILFYAAGGPIGDLVRWVIENTTQGFEDLSRREQRLLMREHWLGAGWRSVERSFLQPTGFILGLPVLFGFAIAALGLFPTSGPPWLNRLLALGSVAVFSFWIIEISATDAGLLPSADRIDFILFPVAALIGLYLTWRMFGAFIAWFCIFWIVYLFVRGYLPDWTGILQGAAATPEQSMRAMVQNFWSQTGGLFGQPLQVVSGNVLIFIVFGAVLMASGAGELLMKVANRLTGGFIGGAAHASVASSALFGTLSGAAISNVVSTGAMTIPVIKRAGFKPAFAGAVEAAASTGGQIMPPVMGVVAFFVAGQIGLEYRYIVVAAILPALFFYIGTFMAVYLEALRQGVGKLPKEARPALTRSERVQCLVFIIPLAVLSTFLFAQPSVQKAGFYGFMAALVSALVLFPEFRNRKRIWDAFVDAGQKAASIVVIVALIGLIVGLIQLSGFAGRLSLLLAQLAGGPLFMVLTVVALGSIVLGMGLPPGATYFIIVIALSSGIEAVGIPELTLHLFVVFFAVMSTVTPPVALAAFAAAPIAGANPIRTGFSAARIGVAGFLIPFVFAYHPAILYKPQLLFPLFGSELGRSAAMIDPATISWVSFFWIIAVFILAMWIISTALAGFEKRPLSVLERGLRMAAGLAMLAPNLQIALPALVLTLALLAFHQLQGRAPMIENANQQEENT</sequence>
<feature type="transmembrane region" description="Helical" evidence="2">
    <location>
        <begin position="393"/>
        <end position="412"/>
    </location>
</feature>
<feature type="transmembrane region" description="Helical" evidence="2">
    <location>
        <begin position="483"/>
        <end position="506"/>
    </location>
</feature>
<dbReference type="GO" id="GO:0022857">
    <property type="term" value="F:transmembrane transporter activity"/>
    <property type="evidence" value="ECO:0007669"/>
    <property type="project" value="UniProtKB-UniRule"/>
</dbReference>
<evidence type="ECO:0000259" key="3">
    <source>
        <dbReference type="Pfam" id="PF06808"/>
    </source>
</evidence>
<feature type="transmembrane region" description="Helical" evidence="2">
    <location>
        <begin position="576"/>
        <end position="596"/>
    </location>
</feature>
<keyword evidence="2" id="KW-0472">Membrane</keyword>
<feature type="transmembrane region" description="Helical" evidence="2">
    <location>
        <begin position="418"/>
        <end position="434"/>
    </location>
</feature>
<dbReference type="GO" id="GO:0005886">
    <property type="term" value="C:plasma membrane"/>
    <property type="evidence" value="ECO:0007669"/>
    <property type="project" value="UniProtKB-SubCell"/>
</dbReference>
<dbReference type="EMBL" id="JAPJZI010000001">
    <property type="protein sequence ID" value="MDA5400097.1"/>
    <property type="molecule type" value="Genomic_DNA"/>
</dbReference>
<dbReference type="PANTHER" id="PTHR43849">
    <property type="entry name" value="BLL3936 PROTEIN"/>
    <property type="match status" value="1"/>
</dbReference>
<keyword evidence="2" id="KW-0812">Transmembrane</keyword>
<dbReference type="Proteomes" id="UP001151234">
    <property type="component" value="Unassembled WGS sequence"/>
</dbReference>
<dbReference type="AlphaFoldDB" id="A0A9X3UKM9"/>
<evidence type="ECO:0000256" key="1">
    <source>
        <dbReference type="RuleBase" id="RU369079"/>
    </source>
</evidence>
<evidence type="ECO:0000313" key="5">
    <source>
        <dbReference type="Proteomes" id="UP001151234"/>
    </source>
</evidence>
<keyword evidence="5" id="KW-1185">Reference proteome</keyword>
<feature type="transmembrane region" description="Helical" evidence="2">
    <location>
        <begin position="513"/>
        <end position="532"/>
    </location>
</feature>
<comment type="function">
    <text evidence="1">Part of the tripartite ATP-independent periplasmic (TRAP) transport system.</text>
</comment>
<feature type="transmembrane region" description="Helical" evidence="2">
    <location>
        <begin position="21"/>
        <end position="39"/>
    </location>
</feature>
<evidence type="ECO:0000256" key="2">
    <source>
        <dbReference type="SAM" id="Phobius"/>
    </source>
</evidence>
<feature type="transmembrane region" description="Helical" evidence="2">
    <location>
        <begin position="349"/>
        <end position="372"/>
    </location>
</feature>